<name>A0A9W6ZLT9_9STRA</name>
<evidence type="ECO:0000313" key="3">
    <source>
        <dbReference type="Proteomes" id="UP001165082"/>
    </source>
</evidence>
<organism evidence="2 3">
    <name type="scientific">Triparma retinervis</name>
    <dbReference type="NCBI Taxonomy" id="2557542"/>
    <lineage>
        <taxon>Eukaryota</taxon>
        <taxon>Sar</taxon>
        <taxon>Stramenopiles</taxon>
        <taxon>Ochrophyta</taxon>
        <taxon>Bolidophyceae</taxon>
        <taxon>Parmales</taxon>
        <taxon>Triparmaceae</taxon>
        <taxon>Triparma</taxon>
    </lineage>
</organism>
<dbReference type="SUPFAM" id="SSF52540">
    <property type="entry name" value="P-loop containing nucleoside triphosphate hydrolases"/>
    <property type="match status" value="1"/>
</dbReference>
<dbReference type="EMBL" id="BRXZ01002016">
    <property type="protein sequence ID" value="GMH52315.1"/>
    <property type="molecule type" value="Genomic_DNA"/>
</dbReference>
<sequence>MYVGQSEGTLREYFRRAEGVKPAAVYFPDLGGMVGNRGYGGEGRDTVLTTMLNCIDGAGKEGDGIFVVGEVRDVGDLDDALVRGGRMEGRVEMGRVGEGWREIFEHVSLKPNPPPIMI</sequence>
<dbReference type="GO" id="GO:0016887">
    <property type="term" value="F:ATP hydrolysis activity"/>
    <property type="evidence" value="ECO:0007669"/>
    <property type="project" value="InterPro"/>
</dbReference>
<gene>
    <name evidence="2" type="ORF">TrRE_jg8889</name>
</gene>
<feature type="domain" description="ATPase AAA-type core" evidence="1">
    <location>
        <begin position="2"/>
        <end position="94"/>
    </location>
</feature>
<dbReference type="Gene3D" id="3.40.50.300">
    <property type="entry name" value="P-loop containing nucleotide triphosphate hydrolases"/>
    <property type="match status" value="1"/>
</dbReference>
<evidence type="ECO:0000313" key="2">
    <source>
        <dbReference type="EMBL" id="GMH52315.1"/>
    </source>
</evidence>
<dbReference type="OrthoDB" id="436647at2759"/>
<dbReference type="GO" id="GO:0005524">
    <property type="term" value="F:ATP binding"/>
    <property type="evidence" value="ECO:0007669"/>
    <property type="project" value="InterPro"/>
</dbReference>
<protein>
    <recommendedName>
        <fullName evidence="1">ATPase AAA-type core domain-containing protein</fullName>
    </recommendedName>
</protein>
<proteinExistence type="predicted"/>
<comment type="caution">
    <text evidence="2">The sequence shown here is derived from an EMBL/GenBank/DDBJ whole genome shotgun (WGS) entry which is preliminary data.</text>
</comment>
<dbReference type="AlphaFoldDB" id="A0A9W6ZLT9"/>
<reference evidence="2" key="1">
    <citation type="submission" date="2022-07" db="EMBL/GenBank/DDBJ databases">
        <title>Genome analysis of Parmales, a sister group of diatoms, reveals the evolutionary specialization of diatoms from phago-mixotrophs to photoautotrophs.</title>
        <authorList>
            <person name="Ban H."/>
            <person name="Sato S."/>
            <person name="Yoshikawa S."/>
            <person name="Kazumasa Y."/>
            <person name="Nakamura Y."/>
            <person name="Ichinomiya M."/>
            <person name="Saitoh K."/>
            <person name="Sato N."/>
            <person name="Blanc-Mathieu R."/>
            <person name="Endo H."/>
            <person name="Kuwata A."/>
            <person name="Ogata H."/>
        </authorList>
    </citation>
    <scope>NUCLEOTIDE SEQUENCE</scope>
</reference>
<dbReference type="PANTHER" id="PTHR23077:SF117">
    <property type="entry name" value="AAA+ ATPASE DOMAIN-CONTAINING PROTEIN"/>
    <property type="match status" value="1"/>
</dbReference>
<dbReference type="PANTHER" id="PTHR23077">
    <property type="entry name" value="AAA-FAMILY ATPASE"/>
    <property type="match status" value="1"/>
</dbReference>
<evidence type="ECO:0000259" key="1">
    <source>
        <dbReference type="Pfam" id="PF00004"/>
    </source>
</evidence>
<dbReference type="Pfam" id="PF00004">
    <property type="entry name" value="AAA"/>
    <property type="match status" value="1"/>
</dbReference>
<accession>A0A9W6ZLT9</accession>
<dbReference type="InterPro" id="IPR003959">
    <property type="entry name" value="ATPase_AAA_core"/>
</dbReference>
<dbReference type="Proteomes" id="UP001165082">
    <property type="component" value="Unassembled WGS sequence"/>
</dbReference>
<keyword evidence="3" id="KW-1185">Reference proteome</keyword>
<dbReference type="InterPro" id="IPR050168">
    <property type="entry name" value="AAA_ATPase_domain"/>
</dbReference>
<dbReference type="InterPro" id="IPR027417">
    <property type="entry name" value="P-loop_NTPase"/>
</dbReference>